<proteinExistence type="predicted"/>
<gene>
    <name evidence="1" type="primary">gb05330</name>
    <name evidence="1" type="ORF">PR202_gb05330</name>
</gene>
<evidence type="ECO:0000313" key="2">
    <source>
        <dbReference type="Proteomes" id="UP001054889"/>
    </source>
</evidence>
<organism evidence="1 2">
    <name type="scientific">Eleusine coracana subsp. coracana</name>
    <dbReference type="NCBI Taxonomy" id="191504"/>
    <lineage>
        <taxon>Eukaryota</taxon>
        <taxon>Viridiplantae</taxon>
        <taxon>Streptophyta</taxon>
        <taxon>Embryophyta</taxon>
        <taxon>Tracheophyta</taxon>
        <taxon>Spermatophyta</taxon>
        <taxon>Magnoliopsida</taxon>
        <taxon>Liliopsida</taxon>
        <taxon>Poales</taxon>
        <taxon>Poaceae</taxon>
        <taxon>PACMAD clade</taxon>
        <taxon>Chloridoideae</taxon>
        <taxon>Cynodonteae</taxon>
        <taxon>Eleusininae</taxon>
        <taxon>Eleusine</taxon>
    </lineage>
</organism>
<dbReference type="EMBL" id="BQKI01000073">
    <property type="protein sequence ID" value="GJN18193.1"/>
    <property type="molecule type" value="Genomic_DNA"/>
</dbReference>
<sequence>MTLTAAVAATAAQGEAGRPCHKRCFGSAGRPGAGEAKRRWLLYWRGEVTWWRGCCYARRDRTNLRVQ</sequence>
<accession>A0AAV5E476</accession>
<reference evidence="1" key="1">
    <citation type="journal article" date="2018" name="DNA Res.">
        <title>Multiple hybrid de novo genome assembly of finger millet, an orphan allotetraploid crop.</title>
        <authorList>
            <person name="Hatakeyama M."/>
            <person name="Aluri S."/>
            <person name="Balachadran M.T."/>
            <person name="Sivarajan S.R."/>
            <person name="Patrignani A."/>
            <person name="Gruter S."/>
            <person name="Poveda L."/>
            <person name="Shimizu-Inatsugi R."/>
            <person name="Baeten J."/>
            <person name="Francoijs K.J."/>
            <person name="Nataraja K.N."/>
            <person name="Reddy Y.A.N."/>
            <person name="Phadnis S."/>
            <person name="Ravikumar R.L."/>
            <person name="Schlapbach R."/>
            <person name="Sreeman S.M."/>
            <person name="Shimizu K.K."/>
        </authorList>
    </citation>
    <scope>NUCLEOTIDE SEQUENCE</scope>
</reference>
<evidence type="ECO:0008006" key="3">
    <source>
        <dbReference type="Google" id="ProtNLM"/>
    </source>
</evidence>
<comment type="caution">
    <text evidence="1">The sequence shown here is derived from an EMBL/GenBank/DDBJ whole genome shotgun (WGS) entry which is preliminary data.</text>
</comment>
<dbReference type="Proteomes" id="UP001054889">
    <property type="component" value="Unassembled WGS sequence"/>
</dbReference>
<name>A0AAV5E476_ELECO</name>
<protein>
    <recommendedName>
        <fullName evidence="3">Secreted protein</fullName>
    </recommendedName>
</protein>
<keyword evidence="2" id="KW-1185">Reference proteome</keyword>
<reference evidence="1" key="2">
    <citation type="submission" date="2021-12" db="EMBL/GenBank/DDBJ databases">
        <title>Resequencing data analysis of finger millet.</title>
        <authorList>
            <person name="Hatakeyama M."/>
            <person name="Aluri S."/>
            <person name="Balachadran M.T."/>
            <person name="Sivarajan S.R."/>
            <person name="Poveda L."/>
            <person name="Shimizu-Inatsugi R."/>
            <person name="Schlapbach R."/>
            <person name="Sreeman S.M."/>
            <person name="Shimizu K.K."/>
        </authorList>
    </citation>
    <scope>NUCLEOTIDE SEQUENCE</scope>
</reference>
<evidence type="ECO:0000313" key="1">
    <source>
        <dbReference type="EMBL" id="GJN18193.1"/>
    </source>
</evidence>
<dbReference type="AlphaFoldDB" id="A0AAV5E476"/>